<feature type="domain" description="Plastocyanin-like" evidence="8">
    <location>
        <begin position="565"/>
        <end position="700"/>
    </location>
</feature>
<feature type="domain" description="Plastocyanin-like" evidence="9">
    <location>
        <begin position="182"/>
        <end position="295"/>
    </location>
</feature>
<accession>A0ABM3VFK0</accession>
<keyword evidence="6" id="KW-0732">Signal</keyword>
<proteinExistence type="inferred from homology"/>
<evidence type="ECO:0000256" key="1">
    <source>
        <dbReference type="ARBA" id="ARBA00010609"/>
    </source>
</evidence>
<dbReference type="Pfam" id="PF07731">
    <property type="entry name" value="Cu-oxidase_2"/>
    <property type="match status" value="1"/>
</dbReference>
<evidence type="ECO:0000259" key="9">
    <source>
        <dbReference type="Pfam" id="PF07732"/>
    </source>
</evidence>
<dbReference type="InterPro" id="IPR001117">
    <property type="entry name" value="Cu-oxidase_2nd"/>
</dbReference>
<dbReference type="PANTHER" id="PTHR11709">
    <property type="entry name" value="MULTI-COPPER OXIDASE"/>
    <property type="match status" value="1"/>
</dbReference>
<evidence type="ECO:0000256" key="3">
    <source>
        <dbReference type="ARBA" id="ARBA00023002"/>
    </source>
</evidence>
<evidence type="ECO:0000256" key="2">
    <source>
        <dbReference type="ARBA" id="ARBA00022723"/>
    </source>
</evidence>
<dbReference type="Pfam" id="PF07732">
    <property type="entry name" value="Cu-oxidase_3"/>
    <property type="match status" value="1"/>
</dbReference>
<organism evidence="10 11">
    <name type="scientific">Musca domestica</name>
    <name type="common">House fly</name>
    <dbReference type="NCBI Taxonomy" id="7370"/>
    <lineage>
        <taxon>Eukaryota</taxon>
        <taxon>Metazoa</taxon>
        <taxon>Ecdysozoa</taxon>
        <taxon>Arthropoda</taxon>
        <taxon>Hexapoda</taxon>
        <taxon>Insecta</taxon>
        <taxon>Pterygota</taxon>
        <taxon>Neoptera</taxon>
        <taxon>Endopterygota</taxon>
        <taxon>Diptera</taxon>
        <taxon>Brachycera</taxon>
        <taxon>Muscomorpha</taxon>
        <taxon>Muscoidea</taxon>
        <taxon>Muscidae</taxon>
        <taxon>Musca</taxon>
    </lineage>
</organism>
<name>A0ABM3VFK0_MUSDO</name>
<evidence type="ECO:0000313" key="10">
    <source>
        <dbReference type="Proteomes" id="UP001652621"/>
    </source>
</evidence>
<dbReference type="Proteomes" id="UP001652621">
    <property type="component" value="Unplaced"/>
</dbReference>
<evidence type="ECO:0000259" key="8">
    <source>
        <dbReference type="Pfam" id="PF07731"/>
    </source>
</evidence>
<reference evidence="11" key="1">
    <citation type="submission" date="2025-08" db="UniProtKB">
        <authorList>
            <consortium name="RefSeq"/>
        </authorList>
    </citation>
    <scope>IDENTIFICATION</scope>
    <source>
        <strain evidence="11">Aabys</strain>
        <tissue evidence="11">Whole body</tissue>
    </source>
</reference>
<evidence type="ECO:0000256" key="4">
    <source>
        <dbReference type="ARBA" id="ARBA00023008"/>
    </source>
</evidence>
<gene>
    <name evidence="11" type="primary">LOC101901758</name>
</gene>
<evidence type="ECO:0000313" key="11">
    <source>
        <dbReference type="RefSeq" id="XP_058984561.1"/>
    </source>
</evidence>
<dbReference type="InterPro" id="IPR011706">
    <property type="entry name" value="Cu-oxidase_C"/>
</dbReference>
<comment type="similarity">
    <text evidence="1">Belongs to the multicopper oxidase family.</text>
</comment>
<keyword evidence="2" id="KW-0479">Metal-binding</keyword>
<protein>
    <submittedName>
        <fullName evidence="11">Uncharacterized protein LOC101901758</fullName>
    </submittedName>
</protein>
<dbReference type="CDD" id="cd13858">
    <property type="entry name" value="CuRO_1_tcLCC2_insect_like"/>
    <property type="match status" value="1"/>
</dbReference>
<keyword evidence="3" id="KW-0560">Oxidoreductase</keyword>
<dbReference type="GeneID" id="101901758"/>
<dbReference type="CDD" id="cd13884">
    <property type="entry name" value="CuRO_2_tcLCC_insect_like"/>
    <property type="match status" value="1"/>
</dbReference>
<sequence>MKFWKWKCFGVLILILVMPCLVMAITATVEKDKISSSEEAEIPEEPVKPPTVLGLEPEQKTQEPLIDVNLKKKSSLAGLPMDLTLSNMTKLYWGFNNVFGGSAGAGAGGGSGKPSKPLVANYNDVPVVEDESSFGGFDRHPCRRVCQQGKSMTCYYRLIVHNYQTLGPECQRCIYEPATCEAEKCVYGDGVPNEIMAVNRQWPAPPLEVCEGDTIVADVINYLTEETTMHWHGLHMAQTPDMDGAPYITQYPISPGEVQRYTFPVDRSGSNWYHSHYGSQRAHGVAGSLVIRQTKENNRHANLYDYDLIEHTLVIQDVVYNGDLTRPRNIVINGKGRNHLNSWADNDSRHRYERLNVSPGMRYRMRVISNGVFNCPLEFSIENHRLLMVSTDGNDLQPVYADKFFMTSAERFDFILQANQYPGNYWIRVKGYNDCENLNLYQGAVLHYRGSSRSRLPERQISDDLNQANELKALPANSIIGVNVMAELITPDRKRERADVPTLGLSSLTPLSWPPYTKFLTYYSSFGALRLDNEAFLQVDDITFAYPTVSLLQGRHLFNDDNYFCNRTAFYLAGINCRRTNCECTNVIRVPAYKPIELVVANYMNTTHPFHSHGYTFRLVGQDIVGNINDLRNIQELDRRGRLKRLPDDFPAVEKDSVQVPPLGYIILRFISDNPGFWTLHCHIEGHALQGMTAVMKVGENHQIKKITPKLMC</sequence>
<dbReference type="PROSITE" id="PS00080">
    <property type="entry name" value="MULTICOPPER_OXIDASE2"/>
    <property type="match status" value="1"/>
</dbReference>
<dbReference type="InterPro" id="IPR045087">
    <property type="entry name" value="Cu-oxidase_fam"/>
</dbReference>
<dbReference type="RefSeq" id="XP_058984561.1">
    <property type="nucleotide sequence ID" value="XM_059128578.1"/>
</dbReference>
<feature type="region of interest" description="Disordered" evidence="5">
    <location>
        <begin position="34"/>
        <end position="54"/>
    </location>
</feature>
<dbReference type="Pfam" id="PF00394">
    <property type="entry name" value="Cu-oxidase"/>
    <property type="match status" value="1"/>
</dbReference>
<dbReference type="Gene3D" id="2.60.40.420">
    <property type="entry name" value="Cupredoxins - blue copper proteins"/>
    <property type="match status" value="3"/>
</dbReference>
<feature type="chain" id="PRO_5045470158" evidence="6">
    <location>
        <begin position="25"/>
        <end position="713"/>
    </location>
</feature>
<feature type="signal peptide" evidence="6">
    <location>
        <begin position="1"/>
        <end position="24"/>
    </location>
</feature>
<dbReference type="InterPro" id="IPR033138">
    <property type="entry name" value="Cu_oxidase_CS"/>
</dbReference>
<feature type="domain" description="Plastocyanin-like" evidence="7">
    <location>
        <begin position="325"/>
        <end position="451"/>
    </location>
</feature>
<dbReference type="PROSITE" id="PS00079">
    <property type="entry name" value="MULTICOPPER_OXIDASE1"/>
    <property type="match status" value="1"/>
</dbReference>
<keyword evidence="4" id="KW-0186">Copper</keyword>
<evidence type="ECO:0000259" key="7">
    <source>
        <dbReference type="Pfam" id="PF00394"/>
    </source>
</evidence>
<dbReference type="InterPro" id="IPR002355">
    <property type="entry name" value="Cu_oxidase_Cu_BS"/>
</dbReference>
<dbReference type="InterPro" id="IPR011707">
    <property type="entry name" value="Cu-oxidase-like_N"/>
</dbReference>
<dbReference type="CDD" id="cd13905">
    <property type="entry name" value="CuRO_3_tcLLC2_insect_like"/>
    <property type="match status" value="1"/>
</dbReference>
<dbReference type="PANTHER" id="PTHR11709:SF394">
    <property type="entry name" value="FI03373P-RELATED"/>
    <property type="match status" value="1"/>
</dbReference>
<evidence type="ECO:0000256" key="6">
    <source>
        <dbReference type="SAM" id="SignalP"/>
    </source>
</evidence>
<evidence type="ECO:0000256" key="5">
    <source>
        <dbReference type="SAM" id="MobiDB-lite"/>
    </source>
</evidence>
<dbReference type="InterPro" id="IPR008972">
    <property type="entry name" value="Cupredoxin"/>
</dbReference>
<keyword evidence="10" id="KW-1185">Reference proteome</keyword>
<dbReference type="SUPFAM" id="SSF49503">
    <property type="entry name" value="Cupredoxins"/>
    <property type="match status" value="3"/>
</dbReference>